<keyword evidence="2" id="KW-1133">Transmembrane helix</keyword>
<evidence type="ECO:0000256" key="2">
    <source>
        <dbReference type="SAM" id="Phobius"/>
    </source>
</evidence>
<dbReference type="SUPFAM" id="SSF51735">
    <property type="entry name" value="NAD(P)-binding Rossmann-fold domains"/>
    <property type="match status" value="1"/>
</dbReference>
<dbReference type="OrthoDB" id="542013at2759"/>
<dbReference type="AlphaFoldDB" id="A0A6A5V6K7"/>
<dbReference type="GO" id="GO:0016491">
    <property type="term" value="F:oxidoreductase activity"/>
    <property type="evidence" value="ECO:0007669"/>
    <property type="project" value="UniProtKB-KW"/>
</dbReference>
<dbReference type="InterPro" id="IPR002347">
    <property type="entry name" value="SDR_fam"/>
</dbReference>
<sequence length="300" mass="32640">MASMALPPFKASALSMTAKGVNDNCHMKKPGTNISDKTLLITGSNSGIGLACARMLPEFGITHLIMVELDMLSYPLISTFAKNCKTLLKLNIAILNASVSSGNVNYLSTALLFILLLLILASSLKHDPGYLNIVGSGTAFFADFNNCNADPLLPSFDVPFNGLGAGAERYSVSKLLICVMVYMLLLSVPVDKVIINAVESGLTSGTSLHRGFKGAGKYFMAVMKKLIARTLEEVAWTYFDAVVVHGKESHGGIVMFWEVCGFPPILYDDDGRRAMEKLWKETMGELKFFGVKEMLESMRV</sequence>
<keyword evidence="2" id="KW-0812">Transmembrane</keyword>
<organism evidence="3 4">
    <name type="scientific">Bimuria novae-zelandiae CBS 107.79</name>
    <dbReference type="NCBI Taxonomy" id="1447943"/>
    <lineage>
        <taxon>Eukaryota</taxon>
        <taxon>Fungi</taxon>
        <taxon>Dikarya</taxon>
        <taxon>Ascomycota</taxon>
        <taxon>Pezizomycotina</taxon>
        <taxon>Dothideomycetes</taxon>
        <taxon>Pleosporomycetidae</taxon>
        <taxon>Pleosporales</taxon>
        <taxon>Massarineae</taxon>
        <taxon>Didymosphaeriaceae</taxon>
        <taxon>Bimuria</taxon>
    </lineage>
</organism>
<feature type="transmembrane region" description="Helical" evidence="2">
    <location>
        <begin position="104"/>
        <end position="124"/>
    </location>
</feature>
<dbReference type="Proteomes" id="UP000800036">
    <property type="component" value="Unassembled WGS sequence"/>
</dbReference>
<dbReference type="EMBL" id="ML976690">
    <property type="protein sequence ID" value="KAF1971909.1"/>
    <property type="molecule type" value="Genomic_DNA"/>
</dbReference>
<dbReference type="InterPro" id="IPR036291">
    <property type="entry name" value="NAD(P)-bd_dom_sf"/>
</dbReference>
<dbReference type="PANTHER" id="PTHR43157">
    <property type="entry name" value="PHOSPHATIDYLINOSITOL-GLYCAN BIOSYNTHESIS CLASS F PROTEIN-RELATED"/>
    <property type="match status" value="1"/>
</dbReference>
<accession>A0A6A5V6K7</accession>
<evidence type="ECO:0000313" key="4">
    <source>
        <dbReference type="Proteomes" id="UP000800036"/>
    </source>
</evidence>
<keyword evidence="2" id="KW-0472">Membrane</keyword>
<reference evidence="3" key="1">
    <citation type="journal article" date="2020" name="Stud. Mycol.">
        <title>101 Dothideomycetes genomes: a test case for predicting lifestyles and emergence of pathogens.</title>
        <authorList>
            <person name="Haridas S."/>
            <person name="Albert R."/>
            <person name="Binder M."/>
            <person name="Bloem J."/>
            <person name="Labutti K."/>
            <person name="Salamov A."/>
            <person name="Andreopoulos B."/>
            <person name="Baker S."/>
            <person name="Barry K."/>
            <person name="Bills G."/>
            <person name="Bluhm B."/>
            <person name="Cannon C."/>
            <person name="Castanera R."/>
            <person name="Culley D."/>
            <person name="Daum C."/>
            <person name="Ezra D."/>
            <person name="Gonzalez J."/>
            <person name="Henrissat B."/>
            <person name="Kuo A."/>
            <person name="Liang C."/>
            <person name="Lipzen A."/>
            <person name="Lutzoni F."/>
            <person name="Magnuson J."/>
            <person name="Mondo S."/>
            <person name="Nolan M."/>
            <person name="Ohm R."/>
            <person name="Pangilinan J."/>
            <person name="Park H.-J."/>
            <person name="Ramirez L."/>
            <person name="Alfaro M."/>
            <person name="Sun H."/>
            <person name="Tritt A."/>
            <person name="Yoshinaga Y."/>
            <person name="Zwiers L.-H."/>
            <person name="Turgeon B."/>
            <person name="Goodwin S."/>
            <person name="Spatafora J."/>
            <person name="Crous P."/>
            <person name="Grigoriev I."/>
        </authorList>
    </citation>
    <scope>NUCLEOTIDE SEQUENCE</scope>
    <source>
        <strain evidence="3">CBS 107.79</strain>
    </source>
</reference>
<keyword evidence="1" id="KW-0560">Oxidoreductase</keyword>
<dbReference type="Gene3D" id="3.40.50.720">
    <property type="entry name" value="NAD(P)-binding Rossmann-like Domain"/>
    <property type="match status" value="1"/>
</dbReference>
<protein>
    <recommendedName>
        <fullName evidence="5">NAD(P)-binding protein</fullName>
    </recommendedName>
</protein>
<gene>
    <name evidence="3" type="ORF">BU23DRAFT_581157</name>
</gene>
<dbReference type="PANTHER" id="PTHR43157:SF35">
    <property type="entry name" value="DEHYDROGENASE_REDUCTASE FAMILY PROTEIN, PUTATIVE-RELATED"/>
    <property type="match status" value="1"/>
</dbReference>
<evidence type="ECO:0000256" key="1">
    <source>
        <dbReference type="ARBA" id="ARBA00023002"/>
    </source>
</evidence>
<dbReference type="PRINTS" id="PR00081">
    <property type="entry name" value="GDHRDH"/>
</dbReference>
<keyword evidence="4" id="KW-1185">Reference proteome</keyword>
<name>A0A6A5V6K7_9PLEO</name>
<evidence type="ECO:0000313" key="3">
    <source>
        <dbReference type="EMBL" id="KAF1971909.1"/>
    </source>
</evidence>
<evidence type="ECO:0008006" key="5">
    <source>
        <dbReference type="Google" id="ProtNLM"/>
    </source>
</evidence>
<proteinExistence type="predicted"/>